<reference evidence="4" key="2">
    <citation type="submission" date="2016-01" db="EMBL/GenBank/DDBJ databases">
        <title>Six Aerococcus type strain genome sequencing and assembly using PacBio and Illumina Hiseq.</title>
        <authorList>
            <person name="Carkaci D."/>
            <person name="Dargis R."/>
            <person name="Nielsen X.C."/>
            <person name="Skovgaard O."/>
            <person name="Fuursted K."/>
            <person name="Christensen J.J."/>
        </authorList>
    </citation>
    <scope>NUCLEOTIDE SEQUENCE [LARGE SCALE GENOMIC DNA]</scope>
    <source>
        <strain evidence="4">CCUG43001</strain>
    </source>
</reference>
<gene>
    <name evidence="2" type="ORF">AWM72_00200</name>
    <name evidence="3" type="ORF">CYJ28_00645</name>
</gene>
<dbReference type="RefSeq" id="WP_067971465.1">
    <property type="nucleotide sequence ID" value="NZ_CAJHKM010000003.1"/>
</dbReference>
<dbReference type="CDD" id="cd08267">
    <property type="entry name" value="MDR1"/>
    <property type="match status" value="1"/>
</dbReference>
<dbReference type="EMBL" id="PKGY01000001">
    <property type="protein sequence ID" value="PKZ23093.1"/>
    <property type="molecule type" value="Genomic_DNA"/>
</dbReference>
<dbReference type="InterPro" id="IPR052733">
    <property type="entry name" value="Chloroplast_QOR"/>
</dbReference>
<proteinExistence type="predicted"/>
<protein>
    <submittedName>
        <fullName evidence="3">NAD(P)-dependent alcohol dehydrogenase</fullName>
    </submittedName>
</protein>
<evidence type="ECO:0000259" key="1">
    <source>
        <dbReference type="SMART" id="SM00829"/>
    </source>
</evidence>
<evidence type="ECO:0000313" key="5">
    <source>
        <dbReference type="Proteomes" id="UP000234239"/>
    </source>
</evidence>
<feature type="domain" description="Enoyl reductase (ER)" evidence="1">
    <location>
        <begin position="10"/>
        <end position="320"/>
    </location>
</feature>
<dbReference type="InterPro" id="IPR013154">
    <property type="entry name" value="ADH-like_N"/>
</dbReference>
<dbReference type="Proteomes" id="UP000069912">
    <property type="component" value="Chromosome"/>
</dbReference>
<dbReference type="GO" id="GO:0016491">
    <property type="term" value="F:oxidoreductase activity"/>
    <property type="evidence" value="ECO:0007669"/>
    <property type="project" value="InterPro"/>
</dbReference>
<reference evidence="3 5" key="3">
    <citation type="submission" date="2017-12" db="EMBL/GenBank/DDBJ databases">
        <title>Phylogenetic diversity of female urinary microbiome.</title>
        <authorList>
            <person name="Thomas-White K."/>
            <person name="Wolfe A.J."/>
        </authorList>
    </citation>
    <scope>NUCLEOTIDE SEQUENCE [LARGE SCALE GENOMIC DNA]</scope>
    <source>
        <strain evidence="3 5">UMB0139</strain>
    </source>
</reference>
<evidence type="ECO:0000313" key="4">
    <source>
        <dbReference type="Proteomes" id="UP000069912"/>
    </source>
</evidence>
<dbReference type="Gene3D" id="3.90.180.10">
    <property type="entry name" value="Medium-chain alcohol dehydrogenases, catalytic domain"/>
    <property type="match status" value="1"/>
</dbReference>
<keyword evidence="4" id="KW-1185">Reference proteome</keyword>
<dbReference type="OrthoDB" id="9792162at2"/>
<dbReference type="KEGG" id="asan:AWM72_00200"/>
<dbReference type="Gene3D" id="3.40.50.720">
    <property type="entry name" value="NAD(P)-binding Rossmann-like Domain"/>
    <property type="match status" value="1"/>
</dbReference>
<evidence type="ECO:0000313" key="2">
    <source>
        <dbReference type="EMBL" id="AMB93301.1"/>
    </source>
</evidence>
<reference evidence="2 4" key="1">
    <citation type="journal article" date="2016" name="Genome Announc.">
        <title>Complete Genome Sequences of Aerococcus christensenii CCUG 28831T, Aerococcus sanguinicola CCUG 43001T, Aerococcus urinae CCUG 36881T, Aerococcus urinaeequi CCUG 28094T, Aerococcus urinaehominis CCUG 42038 BT, and Aerococcus viridans CCUG 4311T.</title>
        <authorList>
            <person name="Carkaci D."/>
            <person name="Dargis R."/>
            <person name="Nielsen X.C."/>
            <person name="Skovgaard O."/>
            <person name="Fuursted K."/>
            <person name="Christensen J.J."/>
        </authorList>
    </citation>
    <scope>NUCLEOTIDE SEQUENCE [LARGE SCALE GENOMIC DNA]</scope>
    <source>
        <strain evidence="2 4">CCUG43001</strain>
    </source>
</reference>
<dbReference type="GeneID" id="92902494"/>
<dbReference type="PANTHER" id="PTHR44013:SF1">
    <property type="entry name" value="ZINC-TYPE ALCOHOL DEHYDROGENASE-LIKE PROTEIN C16A3.02C"/>
    <property type="match status" value="1"/>
</dbReference>
<dbReference type="SUPFAM" id="SSF50129">
    <property type="entry name" value="GroES-like"/>
    <property type="match status" value="1"/>
</dbReference>
<dbReference type="AlphaFoldDB" id="A0A0X8F9K6"/>
<dbReference type="SMART" id="SM00829">
    <property type="entry name" value="PKS_ER"/>
    <property type="match status" value="1"/>
</dbReference>
<dbReference type="SUPFAM" id="SSF51735">
    <property type="entry name" value="NAD(P)-binding Rossmann-fold domains"/>
    <property type="match status" value="1"/>
</dbReference>
<dbReference type="Pfam" id="PF08240">
    <property type="entry name" value="ADH_N"/>
    <property type="match status" value="1"/>
</dbReference>
<dbReference type="Pfam" id="PF13602">
    <property type="entry name" value="ADH_zinc_N_2"/>
    <property type="match status" value="1"/>
</dbReference>
<dbReference type="PANTHER" id="PTHR44013">
    <property type="entry name" value="ZINC-TYPE ALCOHOL DEHYDROGENASE-LIKE PROTEIN C16A3.02C"/>
    <property type="match status" value="1"/>
</dbReference>
<dbReference type="Proteomes" id="UP000234239">
    <property type="component" value="Unassembled WGS sequence"/>
</dbReference>
<dbReference type="InterPro" id="IPR011032">
    <property type="entry name" value="GroES-like_sf"/>
</dbReference>
<sequence>MKAMIYTKTGDLDVLKIQDIPKPVPNDNQVLIEVKASALSITDYERFKTLTSNVPFSTKMTSFVMGFIGSPIGAEISGIVVETGKNITHVKVGDCVYGKTAGTFPKGGFAEYALMDKERVFQKPENLSFEQASAISISFETALGALRKGKVEAGKQVMIYGASGGVGLYAVQLAKAMEANVTGVCSTRNMELAKQMGCNDVIDYKKEDFTKVGKKFDAIIGINGCNPMKVYKQLLKPNGIFVGVGDLKQATKALLHSFVSKNFSYFALPMNPQKDYLPYAKELSETGKLIPYIDKVYSVKDTKEAIRYIITSHAQGKIVVTMDF</sequence>
<accession>A0A0X8F9K6</accession>
<organism evidence="2 4">
    <name type="scientific">Aerococcus sanguinicola</name>
    <dbReference type="NCBI Taxonomy" id="119206"/>
    <lineage>
        <taxon>Bacteria</taxon>
        <taxon>Bacillati</taxon>
        <taxon>Bacillota</taxon>
        <taxon>Bacilli</taxon>
        <taxon>Lactobacillales</taxon>
        <taxon>Aerococcaceae</taxon>
        <taxon>Aerococcus</taxon>
    </lineage>
</organism>
<dbReference type="InterPro" id="IPR036291">
    <property type="entry name" value="NAD(P)-bd_dom_sf"/>
</dbReference>
<dbReference type="EMBL" id="CP014160">
    <property type="protein sequence ID" value="AMB93301.1"/>
    <property type="molecule type" value="Genomic_DNA"/>
</dbReference>
<name>A0A0X8F9K6_9LACT</name>
<dbReference type="InterPro" id="IPR020843">
    <property type="entry name" value="ER"/>
</dbReference>
<evidence type="ECO:0000313" key="3">
    <source>
        <dbReference type="EMBL" id="PKZ23093.1"/>
    </source>
</evidence>